<sequence length="216" mass="25309">MDENWIKQLFSQHDLTRMGHAQRKDDLNLGLGWLYYAITRIYKPKTCVCIGSWRGFVPMLLAKGVTDNIEDGNVTFIDPSMADDFWKDSEKNDEWFGSFGLNNIEPHLYTTQDFVNTEMYNKLDSIDLLFVDGYHTRDQAKFDFEAFEPKLSENAIVFFHDSLKKKPSRIYGKDNVYQYSVVDYIDELKQRQDLQIFDFPVLNGVTILRKLPCEDV</sequence>
<evidence type="ECO:0008006" key="3">
    <source>
        <dbReference type="Google" id="ProtNLM"/>
    </source>
</evidence>
<evidence type="ECO:0000313" key="1">
    <source>
        <dbReference type="EMBL" id="OOZ42792.1"/>
    </source>
</evidence>
<comment type="caution">
    <text evidence="1">The sequence shown here is derived from an EMBL/GenBank/DDBJ whole genome shotgun (WGS) entry which is preliminary data.</text>
</comment>
<dbReference type="AlphaFoldDB" id="A0A1T2LCP0"/>
<dbReference type="Gene3D" id="3.40.50.150">
    <property type="entry name" value="Vaccinia Virus protein VP39"/>
    <property type="match status" value="1"/>
</dbReference>
<dbReference type="EMBL" id="MPRK01000013">
    <property type="protein sequence ID" value="OOZ42792.1"/>
    <property type="molecule type" value="Genomic_DNA"/>
</dbReference>
<dbReference type="Proteomes" id="UP000190198">
    <property type="component" value="Unassembled WGS sequence"/>
</dbReference>
<dbReference type="InterPro" id="IPR029063">
    <property type="entry name" value="SAM-dependent_MTases_sf"/>
</dbReference>
<proteinExistence type="predicted"/>
<organism evidence="1 2">
    <name type="scientific">Solemya elarraichensis gill symbiont</name>
    <dbReference type="NCBI Taxonomy" id="1918949"/>
    <lineage>
        <taxon>Bacteria</taxon>
        <taxon>Pseudomonadati</taxon>
        <taxon>Pseudomonadota</taxon>
        <taxon>Gammaproteobacteria</taxon>
        <taxon>sulfur-oxidizing symbionts</taxon>
    </lineage>
</organism>
<accession>A0A1T2LCP0</accession>
<evidence type="ECO:0000313" key="2">
    <source>
        <dbReference type="Proteomes" id="UP000190198"/>
    </source>
</evidence>
<dbReference type="SUPFAM" id="SSF53335">
    <property type="entry name" value="S-adenosyl-L-methionine-dependent methyltransferases"/>
    <property type="match status" value="1"/>
</dbReference>
<keyword evidence="2" id="KW-1185">Reference proteome</keyword>
<name>A0A1T2LCP0_9GAMM</name>
<dbReference type="OrthoDB" id="7068720at2"/>
<gene>
    <name evidence="1" type="ORF">BOW52_01555</name>
</gene>
<dbReference type="RefSeq" id="WP_078476116.1">
    <property type="nucleotide sequence ID" value="NZ_MPRK01000013.1"/>
</dbReference>
<dbReference type="Pfam" id="PF13578">
    <property type="entry name" value="Methyltransf_24"/>
    <property type="match status" value="1"/>
</dbReference>
<protein>
    <recommendedName>
        <fullName evidence="3">Methyltransferase</fullName>
    </recommendedName>
</protein>
<reference evidence="1 2" key="1">
    <citation type="submission" date="2016-11" db="EMBL/GenBank/DDBJ databases">
        <title>Mixed transmission modes and dynamic genome evolution in an obligate animal-bacterial symbiosis.</title>
        <authorList>
            <person name="Russell S.L."/>
            <person name="Corbett-Detig R.B."/>
            <person name="Cavanaugh C.M."/>
        </authorList>
    </citation>
    <scope>NUCLEOTIDE SEQUENCE [LARGE SCALE GENOMIC DNA]</scope>
    <source>
        <strain evidence="1">Sp-SM6</strain>
    </source>
</reference>